<evidence type="ECO:0000313" key="7">
    <source>
        <dbReference type="Proteomes" id="UP000612808"/>
    </source>
</evidence>
<dbReference type="GO" id="GO:0036297">
    <property type="term" value="P:interstrand cross-link repair"/>
    <property type="evidence" value="ECO:0007669"/>
    <property type="project" value="TreeGrafter"/>
</dbReference>
<dbReference type="InterPro" id="IPR011545">
    <property type="entry name" value="DEAD/DEAH_box_helicase_dom"/>
</dbReference>
<feature type="domain" description="Helicase ATP-binding" evidence="4">
    <location>
        <begin position="65"/>
        <end position="244"/>
    </location>
</feature>
<dbReference type="RefSeq" id="WP_203661165.1">
    <property type="nucleotide sequence ID" value="NZ_BAAAZM010000015.1"/>
</dbReference>
<keyword evidence="6" id="KW-0347">Helicase</keyword>
<evidence type="ECO:0000313" key="6">
    <source>
        <dbReference type="EMBL" id="GID13683.1"/>
    </source>
</evidence>
<dbReference type="InterPro" id="IPR027417">
    <property type="entry name" value="P-loop_NTPase"/>
</dbReference>
<sequence>MDLLGRLTAGRPTDADGAGPITHIRRLPARAGDTVDWPDWLPASLRDTLAEQGIERPWRHQVAAAESARSGQSTVIATGTASGKSLAYQLPVLADLLADPRATALYLSPTKALAADQLRSLAAIVPDGAVPIAQYDGDTPNAERDWARRYARVILTNPDMLHRGILPGHRRWATFLRRLRYVVVDECHTYRGVFGSHVAQVLRRLRRVVGRYGAAEPVFVLASATVADPAESASRLTGLPVRSVTEDASPRAGRTVALWEPPLLPISDARGEHGAPVRTSALRESADLLADLVTCGVRTLAFVRSRRGAELVAAMGRRAVAEAVPELADRIAAYRAGYLPEERRALEKDLRSGELLGLAATTALELGVDVIGLDAVVLAGYPGTLASLWQQAGRAGRSGAGEALCVLVGRDDPLDTYLLHHPEAIFDRPVERTVLDPTNPYVLGPHLCCAAAELPLTSDDLALFGGDIAQSTVDSLVATRSLRRRPTGWYWTSHERPHVDLRGGGGEPVAVVESGTGRLLGTVDADASHSQVHTGAVYLHQGASYVVDELDLADSVALVHPEEPDWTTHAREQTDVSVVGATRSVAAGPVSLHLGVVDVTSQVVSYQRRRTPGGEFLDERPLDLPPRQLRTVAVWYTIAPDTLDDAGFTDADLPGSLHAAEHAAIGLLPLTATCDRWDIGGLSTAAHPDTGLPTVFVYDGHPGGAGFAERGFGAAREWLSATRDAIVACACEYGCPSCVQSPKCGNGNDPLDKAGAIRILSLVLAGLSTDATV</sequence>
<dbReference type="GO" id="GO:0003676">
    <property type="term" value="F:nucleic acid binding"/>
    <property type="evidence" value="ECO:0007669"/>
    <property type="project" value="InterPro"/>
</dbReference>
<dbReference type="InterPro" id="IPR018973">
    <property type="entry name" value="MZB"/>
</dbReference>
<evidence type="ECO:0000259" key="4">
    <source>
        <dbReference type="PROSITE" id="PS51192"/>
    </source>
</evidence>
<reference evidence="6" key="1">
    <citation type="submission" date="2021-01" db="EMBL/GenBank/DDBJ databases">
        <title>Whole genome shotgun sequence of Actinocatenispora rupis NBRC 107355.</title>
        <authorList>
            <person name="Komaki H."/>
            <person name="Tamura T."/>
        </authorList>
    </citation>
    <scope>NUCLEOTIDE SEQUENCE</scope>
    <source>
        <strain evidence="6">NBRC 107355</strain>
    </source>
</reference>
<keyword evidence="7" id="KW-1185">Reference proteome</keyword>
<dbReference type="GO" id="GO:0005524">
    <property type="term" value="F:ATP binding"/>
    <property type="evidence" value="ECO:0007669"/>
    <property type="project" value="UniProtKB-KW"/>
</dbReference>
<keyword evidence="1" id="KW-0547">Nucleotide-binding</keyword>
<name>A0A8J3JF16_9ACTN</name>
<feature type="region of interest" description="Disordered" evidence="3">
    <location>
        <begin position="1"/>
        <end position="20"/>
    </location>
</feature>
<comment type="caution">
    <text evidence="6">The sequence shown here is derived from an EMBL/GenBank/DDBJ whole genome shotgun (WGS) entry which is preliminary data.</text>
</comment>
<evidence type="ECO:0000256" key="3">
    <source>
        <dbReference type="SAM" id="MobiDB-lite"/>
    </source>
</evidence>
<dbReference type="Proteomes" id="UP000612808">
    <property type="component" value="Unassembled WGS sequence"/>
</dbReference>
<dbReference type="Pfam" id="PF22982">
    <property type="entry name" value="WHD_HRQ1"/>
    <property type="match status" value="1"/>
</dbReference>
<dbReference type="CDD" id="cd17923">
    <property type="entry name" value="DEXHc_Hrq1-like"/>
    <property type="match status" value="1"/>
</dbReference>
<dbReference type="NCBIfam" id="TIGR03817">
    <property type="entry name" value="DECH_helic"/>
    <property type="match status" value="1"/>
</dbReference>
<dbReference type="Pfam" id="PF00271">
    <property type="entry name" value="Helicase_C"/>
    <property type="match status" value="1"/>
</dbReference>
<evidence type="ECO:0000256" key="2">
    <source>
        <dbReference type="ARBA" id="ARBA00022840"/>
    </source>
</evidence>
<dbReference type="Pfam" id="PF00270">
    <property type="entry name" value="DEAD"/>
    <property type="match status" value="1"/>
</dbReference>
<dbReference type="PANTHER" id="PTHR47957">
    <property type="entry name" value="ATP-DEPENDENT HELICASE HRQ1"/>
    <property type="match status" value="1"/>
</dbReference>
<evidence type="ECO:0000259" key="5">
    <source>
        <dbReference type="PROSITE" id="PS51194"/>
    </source>
</evidence>
<dbReference type="PANTHER" id="PTHR47957:SF3">
    <property type="entry name" value="ATP-DEPENDENT HELICASE HRQ1"/>
    <property type="match status" value="1"/>
</dbReference>
<gene>
    <name evidence="6" type="ORF">Aru02nite_45720</name>
</gene>
<keyword evidence="6" id="KW-0378">Hydrolase</keyword>
<protein>
    <submittedName>
        <fullName evidence="6">Helicase</fullName>
    </submittedName>
</protein>
<dbReference type="InterPro" id="IPR022307">
    <property type="entry name" value="Helicase_put_actinobac"/>
</dbReference>
<dbReference type="InterPro" id="IPR001650">
    <property type="entry name" value="Helicase_C-like"/>
</dbReference>
<dbReference type="SUPFAM" id="SSF52540">
    <property type="entry name" value="P-loop containing nucleoside triphosphate hydrolases"/>
    <property type="match status" value="1"/>
</dbReference>
<feature type="domain" description="Helicase C-terminal" evidence="5">
    <location>
        <begin position="287"/>
        <end position="441"/>
    </location>
</feature>
<keyword evidence="2" id="KW-0067">ATP-binding</keyword>
<proteinExistence type="predicted"/>
<dbReference type="SMART" id="SM00490">
    <property type="entry name" value="HELICc"/>
    <property type="match status" value="1"/>
</dbReference>
<dbReference type="Pfam" id="PF09369">
    <property type="entry name" value="MZB"/>
    <property type="match status" value="1"/>
</dbReference>
<dbReference type="AlphaFoldDB" id="A0A8J3JF16"/>
<dbReference type="EMBL" id="BOMB01000026">
    <property type="protein sequence ID" value="GID13683.1"/>
    <property type="molecule type" value="Genomic_DNA"/>
</dbReference>
<organism evidence="6 7">
    <name type="scientific">Actinocatenispora rupis</name>
    <dbReference type="NCBI Taxonomy" id="519421"/>
    <lineage>
        <taxon>Bacteria</taxon>
        <taxon>Bacillati</taxon>
        <taxon>Actinomycetota</taxon>
        <taxon>Actinomycetes</taxon>
        <taxon>Micromonosporales</taxon>
        <taxon>Micromonosporaceae</taxon>
        <taxon>Actinocatenispora</taxon>
    </lineage>
</organism>
<dbReference type="CDD" id="cd18797">
    <property type="entry name" value="SF2_C_Hrq"/>
    <property type="match status" value="1"/>
</dbReference>
<dbReference type="InterPro" id="IPR055227">
    <property type="entry name" value="HRQ1_WHD"/>
</dbReference>
<dbReference type="Gene3D" id="3.40.50.300">
    <property type="entry name" value="P-loop containing nucleotide triphosphate hydrolases"/>
    <property type="match status" value="2"/>
</dbReference>
<dbReference type="PROSITE" id="PS51192">
    <property type="entry name" value="HELICASE_ATP_BIND_1"/>
    <property type="match status" value="1"/>
</dbReference>
<evidence type="ECO:0000256" key="1">
    <source>
        <dbReference type="ARBA" id="ARBA00022741"/>
    </source>
</evidence>
<dbReference type="GO" id="GO:0006289">
    <property type="term" value="P:nucleotide-excision repair"/>
    <property type="evidence" value="ECO:0007669"/>
    <property type="project" value="TreeGrafter"/>
</dbReference>
<dbReference type="PROSITE" id="PS51194">
    <property type="entry name" value="HELICASE_CTER"/>
    <property type="match status" value="1"/>
</dbReference>
<dbReference type="SMART" id="SM00487">
    <property type="entry name" value="DEXDc"/>
    <property type="match status" value="1"/>
</dbReference>
<dbReference type="InterPro" id="IPR014001">
    <property type="entry name" value="Helicase_ATP-bd"/>
</dbReference>
<accession>A0A8J3JF16</accession>
<dbReference type="GO" id="GO:0043138">
    <property type="term" value="F:3'-5' DNA helicase activity"/>
    <property type="evidence" value="ECO:0007669"/>
    <property type="project" value="TreeGrafter"/>
</dbReference>